<dbReference type="Proteomes" id="UP000076404">
    <property type="component" value="Chromosome"/>
</dbReference>
<dbReference type="InterPro" id="IPR005031">
    <property type="entry name" value="COQ10_START"/>
</dbReference>
<evidence type="ECO:0000313" key="4">
    <source>
        <dbReference type="Proteomes" id="UP000076404"/>
    </source>
</evidence>
<name>A0A143BLX5_9BACT</name>
<evidence type="ECO:0000313" key="3">
    <source>
        <dbReference type="EMBL" id="AMW05522.1"/>
    </source>
</evidence>
<dbReference type="RefSeq" id="WP_043579496.1">
    <property type="nucleotide sequence ID" value="NZ_CP011454.1"/>
</dbReference>
<feature type="domain" description="Coenzyme Q-binding protein COQ10 START" evidence="2">
    <location>
        <begin position="29"/>
        <end position="144"/>
    </location>
</feature>
<dbReference type="KEGG" id="gph:GEMMAAP_13315"/>
<protein>
    <recommendedName>
        <fullName evidence="2">Coenzyme Q-binding protein COQ10 START domain-containing protein</fullName>
    </recommendedName>
</protein>
<dbReference type="OrthoDB" id="3078511at2"/>
<dbReference type="InterPro" id="IPR023393">
    <property type="entry name" value="START-like_dom_sf"/>
</dbReference>
<organism evidence="3 4">
    <name type="scientific">Gemmatimonas phototrophica</name>
    <dbReference type="NCBI Taxonomy" id="1379270"/>
    <lineage>
        <taxon>Bacteria</taxon>
        <taxon>Pseudomonadati</taxon>
        <taxon>Gemmatimonadota</taxon>
        <taxon>Gemmatimonadia</taxon>
        <taxon>Gemmatimonadales</taxon>
        <taxon>Gemmatimonadaceae</taxon>
        <taxon>Gemmatimonas</taxon>
    </lineage>
</organism>
<gene>
    <name evidence="3" type="ORF">GEMMAAP_13315</name>
</gene>
<dbReference type="SUPFAM" id="SSF55961">
    <property type="entry name" value="Bet v1-like"/>
    <property type="match status" value="1"/>
</dbReference>
<sequence>MPVLSSAAPFDLGPPPADRLVTTVDELLVRAPVQQIFEIAAAVEHWPAYLDHYRYVRFREQRRDGGGIVEMAANRPFGLFNWPTWWLSEMAVNRDVPWVRFRHIGGVTTRMDVEWSFTPVEGGTLTRIVHVWNGPRWPLIGPFAATQIIAPVFVHGIASRTLAGLAKAAVGRGASLATRGAA</sequence>
<dbReference type="Gene3D" id="3.30.530.20">
    <property type="match status" value="1"/>
</dbReference>
<reference evidence="3 4" key="2">
    <citation type="journal article" date="2016" name="Environ. Microbiol. Rep.">
        <title>Metagenomic evidence for the presence of phototrophic Gemmatimonadetes bacteria in diverse environments.</title>
        <authorList>
            <person name="Zeng Y."/>
            <person name="Baumbach J."/>
            <person name="Barbosa E.G."/>
            <person name="Azevedo V."/>
            <person name="Zhang C."/>
            <person name="Koblizek M."/>
        </authorList>
    </citation>
    <scope>NUCLEOTIDE SEQUENCE [LARGE SCALE GENOMIC DNA]</scope>
    <source>
        <strain evidence="3 4">AP64</strain>
    </source>
</reference>
<dbReference type="AlphaFoldDB" id="A0A143BLX5"/>
<proteinExistence type="inferred from homology"/>
<dbReference type="eggNOG" id="COG2867">
    <property type="taxonomic scope" value="Bacteria"/>
</dbReference>
<evidence type="ECO:0000259" key="2">
    <source>
        <dbReference type="Pfam" id="PF03364"/>
    </source>
</evidence>
<reference evidence="3 4" key="1">
    <citation type="journal article" date="2014" name="Proc. Natl. Acad. Sci. U.S.A.">
        <title>Functional type 2 photosynthetic reaction centers found in the rare bacterial phylum Gemmatimonadetes.</title>
        <authorList>
            <person name="Zeng Y."/>
            <person name="Feng F."/>
            <person name="Medova H."/>
            <person name="Dean J."/>
            <person name="Koblizek M."/>
        </authorList>
    </citation>
    <scope>NUCLEOTIDE SEQUENCE [LARGE SCALE GENOMIC DNA]</scope>
    <source>
        <strain evidence="3 4">AP64</strain>
    </source>
</reference>
<dbReference type="EMBL" id="CP011454">
    <property type="protein sequence ID" value="AMW05522.1"/>
    <property type="molecule type" value="Genomic_DNA"/>
</dbReference>
<comment type="similarity">
    <text evidence="1">Belongs to the ribosome association toxin RatA family.</text>
</comment>
<accession>A0A143BLX5</accession>
<keyword evidence="4" id="KW-1185">Reference proteome</keyword>
<evidence type="ECO:0000256" key="1">
    <source>
        <dbReference type="ARBA" id="ARBA00008918"/>
    </source>
</evidence>
<dbReference type="Pfam" id="PF03364">
    <property type="entry name" value="Polyketide_cyc"/>
    <property type="match status" value="1"/>
</dbReference>